<proteinExistence type="predicted"/>
<feature type="region of interest" description="Disordered" evidence="1">
    <location>
        <begin position="115"/>
        <end position="157"/>
    </location>
</feature>
<name>A0A183SWR4_SCHSO</name>
<sequence>MDSSGSAFIGMRCARQAHTSTPSATSKLHLCTGQRISLTYVLRNSSVHRPVLKLVCALDLLIHNRDGHIVHSSICLVSGEGWGFVAPSNSGAHAAQEITGSQLSRRRMARIRPRGQLITGRADDPDPHMTLTHSRQHHPRGQTCAQGLPRVEPSEHH</sequence>
<gene>
    <name evidence="2" type="ORF">SSLN_LOCUS8662</name>
</gene>
<evidence type="ECO:0000313" key="3">
    <source>
        <dbReference type="Proteomes" id="UP000275846"/>
    </source>
</evidence>
<organism evidence="4">
    <name type="scientific">Schistocephalus solidus</name>
    <name type="common">Tapeworm</name>
    <dbReference type="NCBI Taxonomy" id="70667"/>
    <lineage>
        <taxon>Eukaryota</taxon>
        <taxon>Metazoa</taxon>
        <taxon>Spiralia</taxon>
        <taxon>Lophotrochozoa</taxon>
        <taxon>Platyhelminthes</taxon>
        <taxon>Cestoda</taxon>
        <taxon>Eucestoda</taxon>
        <taxon>Diphyllobothriidea</taxon>
        <taxon>Diphyllobothriidae</taxon>
        <taxon>Schistocephalus</taxon>
    </lineage>
</organism>
<dbReference type="Proteomes" id="UP000275846">
    <property type="component" value="Unassembled WGS sequence"/>
</dbReference>
<dbReference type="EMBL" id="UYSU01034776">
    <property type="protein sequence ID" value="VDL95047.1"/>
    <property type="molecule type" value="Genomic_DNA"/>
</dbReference>
<evidence type="ECO:0000256" key="1">
    <source>
        <dbReference type="SAM" id="MobiDB-lite"/>
    </source>
</evidence>
<reference evidence="2 3" key="2">
    <citation type="submission" date="2018-11" db="EMBL/GenBank/DDBJ databases">
        <authorList>
            <consortium name="Pathogen Informatics"/>
        </authorList>
    </citation>
    <scope>NUCLEOTIDE SEQUENCE [LARGE SCALE GENOMIC DNA]</scope>
    <source>
        <strain evidence="2 3">NST_G2</strain>
    </source>
</reference>
<reference evidence="4" key="1">
    <citation type="submission" date="2016-06" db="UniProtKB">
        <authorList>
            <consortium name="WormBaseParasite"/>
        </authorList>
    </citation>
    <scope>IDENTIFICATION</scope>
</reference>
<evidence type="ECO:0000313" key="4">
    <source>
        <dbReference type="WBParaSite" id="SSLN_0000899901-mRNA-1"/>
    </source>
</evidence>
<evidence type="ECO:0000313" key="2">
    <source>
        <dbReference type="EMBL" id="VDL95047.1"/>
    </source>
</evidence>
<protein>
    <submittedName>
        <fullName evidence="4">DUF11 domain-containing protein</fullName>
    </submittedName>
</protein>
<dbReference type="WBParaSite" id="SSLN_0000899901-mRNA-1">
    <property type="protein sequence ID" value="SSLN_0000899901-mRNA-1"/>
    <property type="gene ID" value="SSLN_0000899901"/>
</dbReference>
<accession>A0A183SWR4</accession>
<dbReference type="AlphaFoldDB" id="A0A183SWR4"/>
<keyword evidence="3" id="KW-1185">Reference proteome</keyword>